<keyword evidence="6" id="KW-0560">Oxidoreductase</keyword>
<evidence type="ECO:0000313" key="12">
    <source>
        <dbReference type="Proteomes" id="UP000054481"/>
    </source>
</evidence>
<dbReference type="Gene3D" id="3.40.50.150">
    <property type="entry name" value="Vaccinia Virus protein VP39"/>
    <property type="match status" value="1"/>
</dbReference>
<dbReference type="InterPro" id="IPR050091">
    <property type="entry name" value="PKS_NRPS_Biosynth_Enz"/>
</dbReference>
<dbReference type="InterPro" id="IPR020843">
    <property type="entry name" value="ER"/>
</dbReference>
<feature type="domain" description="Carrier" evidence="9">
    <location>
        <begin position="1740"/>
        <end position="1817"/>
    </location>
</feature>
<dbReference type="InterPro" id="IPR036736">
    <property type="entry name" value="ACP-like_sf"/>
</dbReference>
<dbReference type="SMART" id="SM00826">
    <property type="entry name" value="PKS_DH"/>
    <property type="match status" value="1"/>
</dbReference>
<dbReference type="InterPro" id="IPR020807">
    <property type="entry name" value="PKS_DH"/>
</dbReference>
<feature type="domain" description="PKS/mFAS DH" evidence="10">
    <location>
        <begin position="337"/>
        <end position="621"/>
    </location>
</feature>
<dbReference type="InterPro" id="IPR001227">
    <property type="entry name" value="Ac_transferase_dom_sf"/>
</dbReference>
<dbReference type="CDD" id="cd02440">
    <property type="entry name" value="AdoMet_MTases"/>
    <property type="match status" value="1"/>
</dbReference>
<name>A0A0F7ZPH2_9HYPO</name>
<dbReference type="SMART" id="SM00829">
    <property type="entry name" value="PKS_ER"/>
    <property type="match status" value="1"/>
</dbReference>
<dbReference type="GO" id="GO:0032259">
    <property type="term" value="P:methylation"/>
    <property type="evidence" value="ECO:0007669"/>
    <property type="project" value="UniProtKB-KW"/>
</dbReference>
<feature type="region of interest" description="C-terminal hotdog fold" evidence="8">
    <location>
        <begin position="477"/>
        <end position="621"/>
    </location>
</feature>
<evidence type="ECO:0000256" key="7">
    <source>
        <dbReference type="ARBA" id="ARBA00023268"/>
    </source>
</evidence>
<dbReference type="SUPFAM" id="SSF50129">
    <property type="entry name" value="GroES-like"/>
    <property type="match status" value="1"/>
</dbReference>
<dbReference type="Gene3D" id="1.10.1200.10">
    <property type="entry name" value="ACP-like"/>
    <property type="match status" value="1"/>
</dbReference>
<feature type="active site" description="Proton donor; for dehydratase activity" evidence="8">
    <location>
        <position position="537"/>
    </location>
</feature>
<keyword evidence="2" id="KW-0597">Phosphoprotein</keyword>
<proteinExistence type="predicted"/>
<feature type="region of interest" description="N-terminal hotdog fold" evidence="8">
    <location>
        <begin position="337"/>
        <end position="465"/>
    </location>
</feature>
<dbReference type="InterPro" id="IPR029063">
    <property type="entry name" value="SAM-dependent_MTases_sf"/>
</dbReference>
<accession>A0A0F7ZPH2</accession>
<dbReference type="Pfam" id="PF13602">
    <property type="entry name" value="ADH_zinc_N_2"/>
    <property type="match status" value="1"/>
</dbReference>
<evidence type="ECO:0000259" key="10">
    <source>
        <dbReference type="PROSITE" id="PS52019"/>
    </source>
</evidence>
<dbReference type="SUPFAM" id="SSF51735">
    <property type="entry name" value="NAD(P)-binding Rossmann-fold domains"/>
    <property type="match status" value="2"/>
</dbReference>
<dbReference type="GO" id="GO:0016491">
    <property type="term" value="F:oxidoreductase activity"/>
    <property type="evidence" value="ECO:0007669"/>
    <property type="project" value="UniProtKB-KW"/>
</dbReference>
<dbReference type="InterPro" id="IPR020806">
    <property type="entry name" value="PKS_PP-bd"/>
</dbReference>
<dbReference type="Gene3D" id="3.40.366.10">
    <property type="entry name" value="Malonyl-Coenzyme A Acyl Carrier Protein, domain 2"/>
    <property type="match status" value="1"/>
</dbReference>
<evidence type="ECO:0000256" key="5">
    <source>
        <dbReference type="ARBA" id="ARBA00022857"/>
    </source>
</evidence>
<dbReference type="GO" id="GO:0006633">
    <property type="term" value="P:fatty acid biosynthetic process"/>
    <property type="evidence" value="ECO:0007669"/>
    <property type="project" value="TreeGrafter"/>
</dbReference>
<dbReference type="PANTHER" id="PTHR43775:SF49">
    <property type="entry name" value="SYNTHASE, PUTATIVE (JCVI)-RELATED"/>
    <property type="match status" value="1"/>
</dbReference>
<organism evidence="11 12">
    <name type="scientific">Hirsutella minnesotensis 3608</name>
    <dbReference type="NCBI Taxonomy" id="1043627"/>
    <lineage>
        <taxon>Eukaryota</taxon>
        <taxon>Fungi</taxon>
        <taxon>Dikarya</taxon>
        <taxon>Ascomycota</taxon>
        <taxon>Pezizomycotina</taxon>
        <taxon>Sordariomycetes</taxon>
        <taxon>Hypocreomycetidae</taxon>
        <taxon>Hypocreales</taxon>
        <taxon>Ophiocordycipitaceae</taxon>
        <taxon>Hirsutella</taxon>
    </lineage>
</organism>
<dbReference type="SMART" id="SM00822">
    <property type="entry name" value="PKS_KR"/>
    <property type="match status" value="1"/>
</dbReference>
<evidence type="ECO:0000256" key="4">
    <source>
        <dbReference type="ARBA" id="ARBA00022679"/>
    </source>
</evidence>
<dbReference type="InterPro" id="IPR014043">
    <property type="entry name" value="Acyl_transferase_dom"/>
</dbReference>
<evidence type="ECO:0000259" key="9">
    <source>
        <dbReference type="PROSITE" id="PS50075"/>
    </source>
</evidence>
<evidence type="ECO:0000256" key="2">
    <source>
        <dbReference type="ARBA" id="ARBA00022553"/>
    </source>
</evidence>
<keyword evidence="3" id="KW-0489">Methyltransferase</keyword>
<dbReference type="InterPro" id="IPR049551">
    <property type="entry name" value="PKS_DH_C"/>
</dbReference>
<dbReference type="Gene3D" id="3.10.129.110">
    <property type="entry name" value="Polyketide synthase dehydratase"/>
    <property type="match status" value="1"/>
</dbReference>
<dbReference type="GO" id="GO:0004312">
    <property type="term" value="F:fatty acid synthase activity"/>
    <property type="evidence" value="ECO:0007669"/>
    <property type="project" value="TreeGrafter"/>
</dbReference>
<protein>
    <submittedName>
        <fullName evidence="11">Uncharacterized protein</fullName>
    </submittedName>
</protein>
<keyword evidence="4" id="KW-0808">Transferase</keyword>
<dbReference type="GO" id="GO:0008168">
    <property type="term" value="F:methyltransferase activity"/>
    <property type="evidence" value="ECO:0007669"/>
    <property type="project" value="UniProtKB-KW"/>
</dbReference>
<dbReference type="InterPro" id="IPR013968">
    <property type="entry name" value="PKS_KR"/>
</dbReference>
<dbReference type="SMART" id="SM00827">
    <property type="entry name" value="PKS_AT"/>
    <property type="match status" value="1"/>
</dbReference>
<evidence type="ECO:0000313" key="11">
    <source>
        <dbReference type="EMBL" id="KJZ75495.1"/>
    </source>
</evidence>
<dbReference type="CDD" id="cd05195">
    <property type="entry name" value="enoyl_red"/>
    <property type="match status" value="1"/>
</dbReference>
<dbReference type="InterPro" id="IPR056501">
    <property type="entry name" value="NAD-bd_HRPKS_sdrA"/>
</dbReference>
<dbReference type="PROSITE" id="PS52019">
    <property type="entry name" value="PKS_MFAS_DH"/>
    <property type="match status" value="1"/>
</dbReference>
<keyword evidence="1" id="KW-0596">Phosphopantetheine</keyword>
<dbReference type="EMBL" id="KQ030517">
    <property type="protein sequence ID" value="KJZ75495.1"/>
    <property type="molecule type" value="Genomic_DNA"/>
</dbReference>
<dbReference type="GO" id="GO:0044550">
    <property type="term" value="P:secondary metabolite biosynthetic process"/>
    <property type="evidence" value="ECO:0007669"/>
    <property type="project" value="TreeGrafter"/>
</dbReference>
<dbReference type="Pfam" id="PF00550">
    <property type="entry name" value="PP-binding"/>
    <property type="match status" value="1"/>
</dbReference>
<dbReference type="Gene3D" id="3.40.50.720">
    <property type="entry name" value="NAD(P)-binding Rossmann-like Domain"/>
    <property type="match status" value="2"/>
</dbReference>
<dbReference type="SUPFAM" id="SSF53335">
    <property type="entry name" value="S-adenosyl-L-methionine-dependent methyltransferases"/>
    <property type="match status" value="1"/>
</dbReference>
<dbReference type="InterPro" id="IPR042104">
    <property type="entry name" value="PKS_dehydratase_sf"/>
</dbReference>
<dbReference type="OrthoDB" id="5129394at2759"/>
<dbReference type="InterPro" id="IPR016035">
    <property type="entry name" value="Acyl_Trfase/lysoPLipase"/>
</dbReference>
<dbReference type="PROSITE" id="PS50075">
    <property type="entry name" value="CARRIER"/>
    <property type="match status" value="1"/>
</dbReference>
<dbReference type="SUPFAM" id="SSF55048">
    <property type="entry name" value="Probable ACP-binding domain of malonyl-CoA ACP transacylase"/>
    <property type="match status" value="1"/>
</dbReference>
<dbReference type="InterPro" id="IPR011032">
    <property type="entry name" value="GroES-like_sf"/>
</dbReference>
<keyword evidence="7" id="KW-0511">Multifunctional enzyme</keyword>
<dbReference type="Pfam" id="PF23114">
    <property type="entry name" value="NAD-bd_HRPKS_sdrA"/>
    <property type="match status" value="1"/>
</dbReference>
<dbReference type="Pfam" id="PF08659">
    <property type="entry name" value="KR"/>
    <property type="match status" value="1"/>
</dbReference>
<keyword evidence="5" id="KW-0521">NADP</keyword>
<gene>
    <name evidence="11" type="ORF">HIM_05191</name>
</gene>
<reference evidence="11 12" key="1">
    <citation type="journal article" date="2014" name="Genome Biol. Evol.">
        <title>Comparative genomics and transcriptomics analyses reveal divergent lifestyle features of nematode endoparasitic fungus Hirsutella minnesotensis.</title>
        <authorList>
            <person name="Lai Y."/>
            <person name="Liu K."/>
            <person name="Zhang X."/>
            <person name="Zhang X."/>
            <person name="Li K."/>
            <person name="Wang N."/>
            <person name="Shu C."/>
            <person name="Wu Y."/>
            <person name="Wang C."/>
            <person name="Bushley K.E."/>
            <person name="Xiang M."/>
            <person name="Liu X."/>
        </authorList>
    </citation>
    <scope>NUCLEOTIDE SEQUENCE [LARGE SCALE GENOMIC DNA]</scope>
    <source>
        <strain evidence="11 12">3608</strain>
    </source>
</reference>
<dbReference type="Proteomes" id="UP000054481">
    <property type="component" value="Unassembled WGS sequence"/>
</dbReference>
<dbReference type="SUPFAM" id="SSF52151">
    <property type="entry name" value="FabD/lysophospholipase-like"/>
    <property type="match status" value="1"/>
</dbReference>
<dbReference type="InterPro" id="IPR016036">
    <property type="entry name" value="Malonyl_transacylase_ACP-bd"/>
</dbReference>
<sequence length="1840" mass="202347">MHPPPAFNPTGKGTLSSGTPSDLLSKAEFAQPVCTAVQIGLVNFLAKSAITPDAVIGHSSGEIAAAYAAGAMGKNDAILCAYHLGRATKGQTQNGTMAAVGLGRDSIHAMLVDGAVVACENSGSSITLSGDEDAVEKTLAAVRARDEATFIRRLPVDMAYHSHHMREIGQVYQEAMGHIASASTAKIPFYSSVTGRRLESKACLGAPYWRANLESPVLFHTAMRSMLEDFKHEASIIMEVGPHSALQAPLRQILRQHPGKAAPFYIPTLVRGRDTMTAMLGAAGRAWMQGCPIDFSFLTGQAPILTDLPNYPWDHSSEFWREGRLSVAWRQKENPHHELLGSRCLESTTLEPAWRNNILCSDIAWLGDHKVGNDIVLPCAAYIAMVGEGVKQETGSDAYMLRNMVIKAALVLQPTESVEVITTMRPLRLTDTANASWFEISITAFDGTRWIQHCVAQGKALEQEGMPRHSVKIAKHHRQLTQGFWYERMKHLGLNYGPHVQGLGQISAHTRENRATAAIENSAGPGARYAVHPTTLDFCLQLFTVAVTNGVARRLSTLAIPSAIGSICIRPCGPRLIAEASAEASSRGVIKGNVVATNEENEFAILIENGVFNPLENEDSAEASELAAAARLEWRPDIDFIDACQLMRRASVKRESKLLIERVSALCILQVLEALENTRVPPGYLEKYVAWLHREREGMLNGQWSSTTPEALEWATLPLDQRDALVASLSQKLDEGGDIDAIAFAQMARRLSKSDNIQKIFRKEINPVQLLIEGNGLTHMYNFYNGMINSDAFFSLCAHARPSLRVLEVGAGTGGTTKEVLDAIIAKEGTRMYSQYTFTNISSGFFTAAKERFREFSGIDYRVLDISKDPAEQGFELGSYDLIVASNVLHATPSLCGTLRNVRSLLRSGGRLFLQELSQRKRGVLPGWWAGESDDRATEPIVCIERWDRELRQAGFSGVDASYLDDDIPFPVNANIISIAVDPPEPATHQQQLTFLYSHEKHDFACSLANRLTDAGISVHWNRIGYDEPVPDRDVVATMDVEKPYLHDISPTEYEGFIRYLSNLRSGVLWLTRPAQVRCTDPRYGLTTGFARTVRSELSLDFSTVELQHLDSAAVCSATKILNKFQCRSTSTEYNVEADPKDILGLEASGVVTRVGSAVNHLRPGDRIRTMQAGAFATRNVVSSQLVVRIPDSLSFEEAATMPAVYATVIYCVVNLGRLERGQSILIQSACGGVGLAALQVCKMLGADHANSRITRVNIYVTVGNEQKVQYLMETHGIPRTRIFHSRNTSFLNDVMQATNGRGVDMVLNSLSGELLHASWQCVARFGKMMDIGKRDFIGRGQLMLNPFQNNRTFYGIDLAEFRDDRPCEIRRLMEQCVEYYEAGHISPIRPQQVFQASQVADTFRCTQKGLHMGKIVISMPEDGSLSLPTAKPQRESTFSHKGSYLLVGGLGGLGKALATWMVEQGARHFVFLSRSAGSSVEDQAFIRGLESQGCRVVAVAGSVTELSDVRRAVKAAHTPIVGAIQMSMVLRDLPLTNIGFDDWNAVLGPKVRGTWNLHEALRETKLDFFILFSSLSAVFGQPGQANYAAANSFLESFTQYRHSQKLPCSMVGVGFMEGIGYVSQNAADLNQAHSLSIYTLQEQDLYDAIQICIQQSSPFTAKDVQNEYCNTGQLTIGLRSSKPLSDPTNRTVWKRDLRMALYRQLESTFEETAGQSSDGRLRNLLTSAASSPDTLNEPGSLSIITSEIGRTICGFIMMPEEDLDATQNLGQMGVDSLVCIEIRNWWRRTLGVEITVLEIMRVGTVERLGETALTLLQAKFGAKADPKVLHDAYLAMKAP</sequence>
<dbReference type="InterPro" id="IPR013217">
    <property type="entry name" value="Methyltransf_12"/>
</dbReference>
<dbReference type="Gene3D" id="3.90.180.10">
    <property type="entry name" value="Medium-chain alcohol dehydrogenases, catalytic domain"/>
    <property type="match status" value="1"/>
</dbReference>
<dbReference type="PANTHER" id="PTHR43775">
    <property type="entry name" value="FATTY ACID SYNTHASE"/>
    <property type="match status" value="1"/>
</dbReference>
<dbReference type="InterPro" id="IPR036291">
    <property type="entry name" value="NAD(P)-bd_dom_sf"/>
</dbReference>
<dbReference type="InterPro" id="IPR049552">
    <property type="entry name" value="PKS_DH_N"/>
</dbReference>
<dbReference type="Pfam" id="PF14765">
    <property type="entry name" value="PS-DH"/>
    <property type="match status" value="1"/>
</dbReference>
<dbReference type="Pfam" id="PF21089">
    <property type="entry name" value="PKS_DH_N"/>
    <property type="match status" value="1"/>
</dbReference>
<evidence type="ECO:0000256" key="1">
    <source>
        <dbReference type="ARBA" id="ARBA00022450"/>
    </source>
</evidence>
<dbReference type="InterPro" id="IPR049900">
    <property type="entry name" value="PKS_mFAS_DH"/>
</dbReference>
<evidence type="ECO:0000256" key="3">
    <source>
        <dbReference type="ARBA" id="ARBA00022603"/>
    </source>
</evidence>
<evidence type="ECO:0000256" key="6">
    <source>
        <dbReference type="ARBA" id="ARBA00023002"/>
    </source>
</evidence>
<dbReference type="Gene3D" id="3.30.70.3290">
    <property type="match status" value="1"/>
</dbReference>
<dbReference type="SMART" id="SM00823">
    <property type="entry name" value="PKS_PP"/>
    <property type="match status" value="1"/>
</dbReference>
<dbReference type="Pfam" id="PF00698">
    <property type="entry name" value="Acyl_transf_1"/>
    <property type="match status" value="1"/>
</dbReference>
<dbReference type="InterPro" id="IPR057326">
    <property type="entry name" value="KR_dom"/>
</dbReference>
<evidence type="ECO:0000256" key="8">
    <source>
        <dbReference type="PROSITE-ProRule" id="PRU01363"/>
    </source>
</evidence>
<feature type="active site" description="Proton acceptor; for dehydratase activity" evidence="8">
    <location>
        <position position="369"/>
    </location>
</feature>
<keyword evidence="12" id="KW-1185">Reference proteome</keyword>
<dbReference type="InterPro" id="IPR009081">
    <property type="entry name" value="PP-bd_ACP"/>
</dbReference>
<dbReference type="SUPFAM" id="SSF47336">
    <property type="entry name" value="ACP-like"/>
    <property type="match status" value="1"/>
</dbReference>
<dbReference type="GO" id="GO:0031177">
    <property type="term" value="F:phosphopantetheine binding"/>
    <property type="evidence" value="ECO:0007669"/>
    <property type="project" value="InterPro"/>
</dbReference>
<dbReference type="Pfam" id="PF08242">
    <property type="entry name" value="Methyltransf_12"/>
    <property type="match status" value="1"/>
</dbReference>